<gene>
    <name evidence="3" type="primary">rluA</name>
    <name evidence="3" type="ORF">PCLFYP37_01258</name>
</gene>
<dbReference type="EC" id="5.4.99.28" evidence="3"/>
<dbReference type="InterPro" id="IPR006145">
    <property type="entry name" value="PsdUridine_synth_RsuA/RluA"/>
</dbReference>
<dbReference type="PANTHER" id="PTHR21600">
    <property type="entry name" value="MITOCHONDRIAL RNA PSEUDOURIDINE SYNTHASE"/>
    <property type="match status" value="1"/>
</dbReference>
<keyword evidence="1" id="KW-0175">Coiled coil</keyword>
<dbReference type="Gene3D" id="3.30.2350.10">
    <property type="entry name" value="Pseudouridine synthase"/>
    <property type="match status" value="1"/>
</dbReference>
<dbReference type="PANTHER" id="PTHR21600:SF89">
    <property type="entry name" value="RIBOSOMAL LARGE SUBUNIT PSEUDOURIDINE SYNTHASE A"/>
    <property type="match status" value="1"/>
</dbReference>
<evidence type="ECO:0000256" key="1">
    <source>
        <dbReference type="SAM" id="Coils"/>
    </source>
</evidence>
<dbReference type="Pfam" id="PF00849">
    <property type="entry name" value="PseudoU_synth_2"/>
    <property type="match status" value="1"/>
</dbReference>
<feature type="coiled-coil region" evidence="1">
    <location>
        <begin position="107"/>
        <end position="220"/>
    </location>
</feature>
<dbReference type="GO" id="GO:0000455">
    <property type="term" value="P:enzyme-directed rRNA pseudouridine synthesis"/>
    <property type="evidence" value="ECO:0007669"/>
    <property type="project" value="TreeGrafter"/>
</dbReference>
<dbReference type="InterPro" id="IPR020103">
    <property type="entry name" value="PsdUridine_synth_cat_dom_sf"/>
</dbReference>
<name>A0A6N3A139_9BACT</name>
<dbReference type="GO" id="GO:0003723">
    <property type="term" value="F:RNA binding"/>
    <property type="evidence" value="ECO:0007669"/>
    <property type="project" value="InterPro"/>
</dbReference>
<organism evidence="3">
    <name type="scientific">Paraprevotella clara</name>
    <dbReference type="NCBI Taxonomy" id="454154"/>
    <lineage>
        <taxon>Bacteria</taxon>
        <taxon>Pseudomonadati</taxon>
        <taxon>Bacteroidota</taxon>
        <taxon>Bacteroidia</taxon>
        <taxon>Bacteroidales</taxon>
        <taxon>Prevotellaceae</taxon>
        <taxon>Paraprevotella</taxon>
    </lineage>
</organism>
<dbReference type="SUPFAM" id="SSF55120">
    <property type="entry name" value="Pseudouridine synthase"/>
    <property type="match status" value="1"/>
</dbReference>
<reference evidence="3" key="1">
    <citation type="submission" date="2019-11" db="EMBL/GenBank/DDBJ databases">
        <authorList>
            <person name="Feng L."/>
        </authorList>
    </citation>
    <scope>NUCLEOTIDE SEQUENCE</scope>
    <source>
        <strain evidence="3">PclaraLFYP37</strain>
    </source>
</reference>
<proteinExistence type="predicted"/>
<protein>
    <submittedName>
        <fullName evidence="3">Ribosomal large subunit pseudouridine synthase A</fullName>
        <ecNumber evidence="3">5.4.99.28</ecNumber>
    </submittedName>
</protein>
<feature type="domain" description="Pseudouridine synthase RsuA/RluA-like" evidence="2">
    <location>
        <begin position="352"/>
        <end position="497"/>
    </location>
</feature>
<dbReference type="InterPro" id="IPR006224">
    <property type="entry name" value="PsdUridine_synth_RluA-like_CS"/>
</dbReference>
<sequence length="544" mass="62402">MEKNTTPFHPFIPDADASELPRLFTCPFHYEPHPLSVRAAEDVRRYLTLRTDWKTELDKGKMFGVLVVQKEGRTGFLAAYSGILCGRNDHDFFVPPVFDLLQPDGFFKTEEAQISQINHRIEALEHSDMRASLLQQAADRKAAGEQALKEARDALKETKRQRDLLRASDHNDFTEEQLTRESRFLKAEYKRLEKQWKAKLEEVETALKRSDEEIEALKTERKRRSVLLQNRLFAQFRMLNARGEEKDLWQIFREHGRPVPPSGAGECAAPKLLQYAYRHGYRPLAMAEFWWGASPEAEIRKHGYYYPACKSKCEPILGHMLQGLDVEPNAHENSKHLDHEPELVYEDEWMAAVNKPAGMLSVPGKGDAPSVWSWARAHFPEATGPLLVHRLDMDTSGVLLIAKDPETHRKLQQLFETRHIKKRYIALLDGTVTDDEGFIRLPLCPNPDDRPRQMVSTAYGKAAVTRFEVLSRSHGQTRVAFYPFTGRTHQLRVHAAHPEGLDTPIVGDNLYGRRASRLFLHAETVTFRHFKTGRWVSITAPAPF</sequence>
<evidence type="ECO:0000259" key="2">
    <source>
        <dbReference type="Pfam" id="PF00849"/>
    </source>
</evidence>
<dbReference type="InterPro" id="IPR050188">
    <property type="entry name" value="RluA_PseudoU_synthase"/>
</dbReference>
<accession>A0A6N3A139</accession>
<evidence type="ECO:0000313" key="3">
    <source>
        <dbReference type="EMBL" id="VYT83736.1"/>
    </source>
</evidence>
<dbReference type="AlphaFoldDB" id="A0A6N3A139"/>
<dbReference type="GO" id="GO:0160151">
    <property type="term" value="F:tRNA pseudouridine(32) synthase activity"/>
    <property type="evidence" value="ECO:0007669"/>
    <property type="project" value="UniProtKB-EC"/>
</dbReference>
<dbReference type="PROSITE" id="PS01129">
    <property type="entry name" value="PSI_RLU"/>
    <property type="match status" value="1"/>
</dbReference>
<dbReference type="CDD" id="cd02869">
    <property type="entry name" value="PseudoU_synth_RluA_like"/>
    <property type="match status" value="1"/>
</dbReference>
<dbReference type="RefSeq" id="WP_412442338.1">
    <property type="nucleotide sequence ID" value="NZ_CACRUT010000008.1"/>
</dbReference>
<dbReference type="EMBL" id="CACRUT010000008">
    <property type="protein sequence ID" value="VYT83736.1"/>
    <property type="molecule type" value="Genomic_DNA"/>
</dbReference>
<keyword evidence="3" id="KW-0413">Isomerase</keyword>